<reference evidence="3" key="1">
    <citation type="journal article" date="2002" name="Science">
        <title>The draft genome of Ciona intestinalis: insights into chordate and vertebrate origins.</title>
        <authorList>
            <person name="Dehal P."/>
            <person name="Satou Y."/>
            <person name="Campbell R.K."/>
            <person name="Chapman J."/>
            <person name="Degnan B."/>
            <person name="De Tomaso A."/>
            <person name="Davidson B."/>
            <person name="Di Gregorio A."/>
            <person name="Gelpke M."/>
            <person name="Goodstein D.M."/>
            <person name="Harafuji N."/>
            <person name="Hastings K.E."/>
            <person name="Ho I."/>
            <person name="Hotta K."/>
            <person name="Huang W."/>
            <person name="Kawashima T."/>
            <person name="Lemaire P."/>
            <person name="Martinez D."/>
            <person name="Meinertzhagen I.A."/>
            <person name="Necula S."/>
            <person name="Nonaka M."/>
            <person name="Putnam N."/>
            <person name="Rash S."/>
            <person name="Saiga H."/>
            <person name="Satake M."/>
            <person name="Terry A."/>
            <person name="Yamada L."/>
            <person name="Wang H.G."/>
            <person name="Awazu S."/>
            <person name="Azumi K."/>
            <person name="Boore J."/>
            <person name="Branno M."/>
            <person name="Chin-Bow S."/>
            <person name="DeSantis R."/>
            <person name="Doyle S."/>
            <person name="Francino P."/>
            <person name="Keys D.N."/>
            <person name="Haga S."/>
            <person name="Hayashi H."/>
            <person name="Hino K."/>
            <person name="Imai K.S."/>
            <person name="Inaba K."/>
            <person name="Kano S."/>
            <person name="Kobayashi K."/>
            <person name="Kobayashi M."/>
            <person name="Lee B.I."/>
            <person name="Makabe K.W."/>
            <person name="Manohar C."/>
            <person name="Matassi G."/>
            <person name="Medina M."/>
            <person name="Mochizuki Y."/>
            <person name="Mount S."/>
            <person name="Morishita T."/>
            <person name="Miura S."/>
            <person name="Nakayama A."/>
            <person name="Nishizaka S."/>
            <person name="Nomoto H."/>
            <person name="Ohta F."/>
            <person name="Oishi K."/>
            <person name="Rigoutsos I."/>
            <person name="Sano M."/>
            <person name="Sasaki A."/>
            <person name="Sasakura Y."/>
            <person name="Shoguchi E."/>
            <person name="Shin-i T."/>
            <person name="Spagnuolo A."/>
            <person name="Stainier D."/>
            <person name="Suzuki M.M."/>
            <person name="Tassy O."/>
            <person name="Takatori N."/>
            <person name="Tokuoka M."/>
            <person name="Yagi K."/>
            <person name="Yoshizaki F."/>
            <person name="Wada S."/>
            <person name="Zhang C."/>
            <person name="Hyatt P.D."/>
            <person name="Larimer F."/>
            <person name="Detter C."/>
            <person name="Doggett N."/>
            <person name="Glavina T."/>
            <person name="Hawkins T."/>
            <person name="Richardson P."/>
            <person name="Lucas S."/>
            <person name="Kohara Y."/>
            <person name="Levine M."/>
            <person name="Satoh N."/>
            <person name="Rokhsar D.S."/>
        </authorList>
    </citation>
    <scope>NUCLEOTIDE SEQUENCE [LARGE SCALE GENOMIC DNA]</scope>
</reference>
<feature type="transmembrane region" description="Helical" evidence="1">
    <location>
        <begin position="20"/>
        <end position="40"/>
    </location>
</feature>
<reference evidence="2" key="4">
    <citation type="submission" date="2025-09" db="UniProtKB">
        <authorList>
            <consortium name="Ensembl"/>
        </authorList>
    </citation>
    <scope>IDENTIFICATION</scope>
</reference>
<keyword evidence="1" id="KW-0472">Membrane</keyword>
<dbReference type="Proteomes" id="UP000008144">
    <property type="component" value="Chromosome 5"/>
</dbReference>
<evidence type="ECO:0000313" key="3">
    <source>
        <dbReference type="Proteomes" id="UP000008144"/>
    </source>
</evidence>
<dbReference type="AlphaFoldDB" id="H2XX38"/>
<accession>H2XX38</accession>
<dbReference type="InParanoid" id="H2XX38"/>
<protein>
    <submittedName>
        <fullName evidence="2">Uncharacterized protein</fullName>
    </submittedName>
</protein>
<keyword evidence="1" id="KW-0812">Transmembrane</keyword>
<reference evidence="2" key="2">
    <citation type="journal article" date="2008" name="Genome Biol.">
        <title>Improved genome assembly and evidence-based global gene model set for the chordate Ciona intestinalis: new insight into intron and operon populations.</title>
        <authorList>
            <person name="Satou Y."/>
            <person name="Mineta K."/>
            <person name="Ogasawara M."/>
            <person name="Sasakura Y."/>
            <person name="Shoguchi E."/>
            <person name="Ueno K."/>
            <person name="Yamada L."/>
            <person name="Matsumoto J."/>
            <person name="Wasserscheid J."/>
            <person name="Dewar K."/>
            <person name="Wiley G.B."/>
            <person name="Macmil S.L."/>
            <person name="Roe B.A."/>
            <person name="Zeller R.W."/>
            <person name="Hastings K.E."/>
            <person name="Lemaire P."/>
            <person name="Lindquist E."/>
            <person name="Endo T."/>
            <person name="Hotta K."/>
            <person name="Inaba K."/>
        </authorList>
    </citation>
    <scope>NUCLEOTIDE SEQUENCE [LARGE SCALE GENOMIC DNA]</scope>
    <source>
        <strain evidence="2">wild type</strain>
    </source>
</reference>
<name>H2XX38_CIOIN</name>
<proteinExistence type="predicted"/>
<dbReference type="HOGENOM" id="CLU_3260245_0_0_1"/>
<organism evidence="2 3">
    <name type="scientific">Ciona intestinalis</name>
    <name type="common">Transparent sea squirt</name>
    <name type="synonym">Ascidia intestinalis</name>
    <dbReference type="NCBI Taxonomy" id="7719"/>
    <lineage>
        <taxon>Eukaryota</taxon>
        <taxon>Metazoa</taxon>
        <taxon>Chordata</taxon>
        <taxon>Tunicata</taxon>
        <taxon>Ascidiacea</taxon>
        <taxon>Phlebobranchia</taxon>
        <taxon>Cionidae</taxon>
        <taxon>Ciona</taxon>
    </lineage>
</organism>
<evidence type="ECO:0000256" key="1">
    <source>
        <dbReference type="SAM" id="Phobius"/>
    </source>
</evidence>
<reference evidence="2" key="3">
    <citation type="submission" date="2025-08" db="UniProtKB">
        <authorList>
            <consortium name="Ensembl"/>
        </authorList>
    </citation>
    <scope>IDENTIFICATION</scope>
</reference>
<dbReference type="EMBL" id="EAAA01002237">
    <property type="status" value="NOT_ANNOTATED_CDS"/>
    <property type="molecule type" value="Genomic_DNA"/>
</dbReference>
<keyword evidence="1" id="KW-1133">Transmembrane helix</keyword>
<dbReference type="Ensembl" id="ENSCINT00000036827.1">
    <property type="protein sequence ID" value="ENSCINP00000034222.1"/>
    <property type="gene ID" value="ENSCING00000020220.1"/>
</dbReference>
<evidence type="ECO:0000313" key="2">
    <source>
        <dbReference type="Ensembl" id="ENSCINP00000034222.1"/>
    </source>
</evidence>
<keyword evidence="3" id="KW-1185">Reference proteome</keyword>
<sequence>MFHCVVAPQAALVVPTMIKSYFALNHCVANFILIFSLFLLRV</sequence>